<reference evidence="3" key="1">
    <citation type="submission" date="2022-11" db="UniProtKB">
        <authorList>
            <consortium name="WormBaseParasite"/>
        </authorList>
    </citation>
    <scope>IDENTIFICATION</scope>
</reference>
<keyword evidence="1" id="KW-1133">Transmembrane helix</keyword>
<name>A0A915CTU3_9BILA</name>
<dbReference type="Proteomes" id="UP000887574">
    <property type="component" value="Unplaced"/>
</dbReference>
<feature type="transmembrane region" description="Helical" evidence="1">
    <location>
        <begin position="69"/>
        <end position="90"/>
    </location>
</feature>
<proteinExistence type="predicted"/>
<keyword evidence="1" id="KW-0472">Membrane</keyword>
<keyword evidence="2" id="KW-1185">Reference proteome</keyword>
<keyword evidence="1" id="KW-0812">Transmembrane</keyword>
<evidence type="ECO:0000256" key="1">
    <source>
        <dbReference type="SAM" id="Phobius"/>
    </source>
</evidence>
<accession>A0A915CTU3</accession>
<evidence type="ECO:0000313" key="2">
    <source>
        <dbReference type="Proteomes" id="UP000887574"/>
    </source>
</evidence>
<dbReference type="WBParaSite" id="jg12343">
    <property type="protein sequence ID" value="jg12343"/>
    <property type="gene ID" value="jg12343"/>
</dbReference>
<organism evidence="2 3">
    <name type="scientific">Ditylenchus dipsaci</name>
    <dbReference type="NCBI Taxonomy" id="166011"/>
    <lineage>
        <taxon>Eukaryota</taxon>
        <taxon>Metazoa</taxon>
        <taxon>Ecdysozoa</taxon>
        <taxon>Nematoda</taxon>
        <taxon>Chromadorea</taxon>
        <taxon>Rhabditida</taxon>
        <taxon>Tylenchina</taxon>
        <taxon>Tylenchomorpha</taxon>
        <taxon>Sphaerularioidea</taxon>
        <taxon>Anguinidae</taxon>
        <taxon>Anguininae</taxon>
        <taxon>Ditylenchus</taxon>
    </lineage>
</organism>
<evidence type="ECO:0000313" key="3">
    <source>
        <dbReference type="WBParaSite" id="jg12343"/>
    </source>
</evidence>
<dbReference type="AlphaFoldDB" id="A0A915CTU3"/>
<sequence length="91" mass="10499">MDQTKKFAIEEKRPIFGYPKTQARLSKEEGGFQTSTDVYFCKYSKPIGRRSLTAKRGMRIRYRNDIFEAYIQTSGGLMIIDCFSIMGLALK</sequence>
<protein>
    <submittedName>
        <fullName evidence="3">Uncharacterized protein</fullName>
    </submittedName>
</protein>